<evidence type="ECO:0000256" key="18">
    <source>
        <dbReference type="ARBA" id="ARBA00023268"/>
    </source>
</evidence>
<evidence type="ECO:0000259" key="22">
    <source>
        <dbReference type="Pfam" id="PF01761"/>
    </source>
</evidence>
<keyword evidence="8 21" id="KW-0028">Amino-acid biosynthesis</keyword>
<feature type="binding site" evidence="21">
    <location>
        <position position="329"/>
    </location>
    <ligand>
        <name>NAD(+)</name>
        <dbReference type="ChEBI" id="CHEBI:57540"/>
    </ligand>
</feature>
<comment type="caution">
    <text evidence="21">Lacks conserved residue(s) required for the propagation of feature annotation.</text>
</comment>
<comment type="cofactor">
    <cofactor evidence="20">
        <name>Mg(2+)</name>
        <dbReference type="ChEBI" id="CHEBI:18420"/>
    </cofactor>
    <text evidence="20">Binds 1 Mg(2+) ion per subunit.</text>
</comment>
<dbReference type="EC" id="4.2.3.4" evidence="21"/>
<dbReference type="GO" id="GO:0000287">
    <property type="term" value="F:magnesium ion binding"/>
    <property type="evidence" value="ECO:0007669"/>
    <property type="project" value="UniProtKB-UniRule"/>
</dbReference>
<keyword evidence="14 20" id="KW-0067">ATP-binding</keyword>
<dbReference type="InterPro" id="IPR023000">
    <property type="entry name" value="Shikimate_kinase_CS"/>
</dbReference>
<dbReference type="Gene3D" id="3.40.50.1970">
    <property type="match status" value="1"/>
</dbReference>
<dbReference type="SUPFAM" id="SSF56796">
    <property type="entry name" value="Dehydroquinate synthase-like"/>
    <property type="match status" value="1"/>
</dbReference>
<evidence type="ECO:0000256" key="19">
    <source>
        <dbReference type="ARBA" id="ARBA00048567"/>
    </source>
</evidence>
<dbReference type="GO" id="GO:0005524">
    <property type="term" value="F:ATP binding"/>
    <property type="evidence" value="ECO:0007669"/>
    <property type="project" value="UniProtKB-UniRule"/>
</dbReference>
<organism evidence="24">
    <name type="scientific">uncultured Thermomicrobiales bacterium</name>
    <dbReference type="NCBI Taxonomy" id="1645740"/>
    <lineage>
        <taxon>Bacteria</taxon>
        <taxon>Pseudomonadati</taxon>
        <taxon>Thermomicrobiota</taxon>
        <taxon>Thermomicrobia</taxon>
        <taxon>Thermomicrobiales</taxon>
        <taxon>environmental samples</taxon>
    </lineage>
</organism>
<dbReference type="Pfam" id="PF01761">
    <property type="entry name" value="DHQ_synthase"/>
    <property type="match status" value="1"/>
</dbReference>
<feature type="binding site" evidence="21">
    <location>
        <position position="371"/>
    </location>
    <ligand>
        <name>Zn(2+)</name>
        <dbReference type="ChEBI" id="CHEBI:29105"/>
    </ligand>
</feature>
<evidence type="ECO:0000256" key="8">
    <source>
        <dbReference type="ARBA" id="ARBA00022605"/>
    </source>
</evidence>
<evidence type="ECO:0000256" key="17">
    <source>
        <dbReference type="ARBA" id="ARBA00023239"/>
    </source>
</evidence>
<keyword evidence="17 21" id="KW-0456">Lyase</keyword>
<dbReference type="InterPro" id="IPR027417">
    <property type="entry name" value="P-loop_NTPase"/>
</dbReference>
<feature type="binding site" evidence="20">
    <location>
        <position position="149"/>
    </location>
    <ligand>
        <name>substrate</name>
    </ligand>
</feature>
<keyword evidence="13 21" id="KW-0862">Zinc</keyword>
<dbReference type="GO" id="GO:0003856">
    <property type="term" value="F:3-dehydroquinate synthase activity"/>
    <property type="evidence" value="ECO:0007669"/>
    <property type="project" value="UniProtKB-UniRule"/>
</dbReference>
<keyword evidence="10 21" id="KW-0479">Metal-binding</keyword>
<evidence type="ECO:0000256" key="14">
    <source>
        <dbReference type="ARBA" id="ARBA00022840"/>
    </source>
</evidence>
<feature type="binding site" evidence="20">
    <location>
        <position position="130"/>
    </location>
    <ligand>
        <name>ATP</name>
        <dbReference type="ChEBI" id="CHEBI:30616"/>
    </ligand>
</feature>
<evidence type="ECO:0000256" key="15">
    <source>
        <dbReference type="ARBA" id="ARBA00023027"/>
    </source>
</evidence>
<gene>
    <name evidence="20" type="primary">aroK</name>
    <name evidence="21" type="synonym">aroB</name>
    <name evidence="24" type="ORF">AVDCRST_MAG73-1637</name>
</gene>
<dbReference type="InterPro" id="IPR056179">
    <property type="entry name" value="DHQS_C"/>
</dbReference>
<dbReference type="GO" id="GO:0004765">
    <property type="term" value="F:shikimate kinase activity"/>
    <property type="evidence" value="ECO:0007669"/>
    <property type="project" value="UniProtKB-UniRule"/>
</dbReference>
<comment type="cofactor">
    <cofactor evidence="2 21">
        <name>NAD(+)</name>
        <dbReference type="ChEBI" id="CHEBI:57540"/>
    </cofactor>
</comment>
<dbReference type="UniPathway" id="UPA00053">
    <property type="reaction ID" value="UER00085"/>
</dbReference>
<feature type="binding site" evidence="20">
    <location>
        <position position="60"/>
    </location>
    <ligand>
        <name>substrate</name>
    </ligand>
</feature>
<dbReference type="Pfam" id="PF01202">
    <property type="entry name" value="SKI"/>
    <property type="match status" value="1"/>
</dbReference>
<dbReference type="Gene3D" id="1.20.1090.10">
    <property type="entry name" value="Dehydroquinate synthase-like - alpha domain"/>
    <property type="match status" value="1"/>
</dbReference>
<feature type="binding site" evidence="21">
    <location>
        <begin position="292"/>
        <end position="296"/>
    </location>
    <ligand>
        <name>NAD(+)</name>
        <dbReference type="ChEBI" id="CHEBI:57540"/>
    </ligand>
</feature>
<dbReference type="GO" id="GO:0009423">
    <property type="term" value="P:chorismate biosynthetic process"/>
    <property type="evidence" value="ECO:0007669"/>
    <property type="project" value="UniProtKB-UniRule"/>
</dbReference>
<evidence type="ECO:0000256" key="20">
    <source>
        <dbReference type="HAMAP-Rule" id="MF_00109"/>
    </source>
</evidence>
<comment type="catalytic activity">
    <reaction evidence="1 21">
        <text>7-phospho-2-dehydro-3-deoxy-D-arabino-heptonate = 3-dehydroquinate + phosphate</text>
        <dbReference type="Rhea" id="RHEA:21968"/>
        <dbReference type="ChEBI" id="CHEBI:32364"/>
        <dbReference type="ChEBI" id="CHEBI:43474"/>
        <dbReference type="ChEBI" id="CHEBI:58394"/>
        <dbReference type="EC" id="4.2.3.4"/>
    </reaction>
</comment>
<evidence type="ECO:0000256" key="2">
    <source>
        <dbReference type="ARBA" id="ARBA00001911"/>
    </source>
</evidence>
<feature type="binding site" evidence="21">
    <location>
        <position position="456"/>
    </location>
    <ligand>
        <name>Zn(2+)</name>
        <dbReference type="ChEBI" id="CHEBI:29105"/>
    </ligand>
</feature>
<evidence type="ECO:0000256" key="16">
    <source>
        <dbReference type="ARBA" id="ARBA00023141"/>
    </source>
</evidence>
<accession>A0A6J4U209</accession>
<dbReference type="PANTHER" id="PTHR43622">
    <property type="entry name" value="3-DEHYDROQUINATE SYNTHASE"/>
    <property type="match status" value="1"/>
</dbReference>
<dbReference type="EC" id="2.7.1.71" evidence="20"/>
<comment type="catalytic activity">
    <reaction evidence="19 20">
        <text>shikimate + ATP = 3-phosphoshikimate + ADP + H(+)</text>
        <dbReference type="Rhea" id="RHEA:13121"/>
        <dbReference type="ChEBI" id="CHEBI:15378"/>
        <dbReference type="ChEBI" id="CHEBI:30616"/>
        <dbReference type="ChEBI" id="CHEBI:36208"/>
        <dbReference type="ChEBI" id="CHEBI:145989"/>
        <dbReference type="ChEBI" id="CHEBI:456216"/>
        <dbReference type="EC" id="2.7.1.71"/>
    </reaction>
</comment>
<dbReference type="GO" id="GO:0005737">
    <property type="term" value="C:cytoplasm"/>
    <property type="evidence" value="ECO:0007669"/>
    <property type="project" value="UniProtKB-SubCell"/>
</dbReference>
<keyword evidence="21" id="KW-0170">Cobalt</keyword>
<feature type="domain" description="3-dehydroquinate synthase C-terminal" evidence="23">
    <location>
        <begin position="368"/>
        <end position="514"/>
    </location>
</feature>
<comment type="similarity">
    <text evidence="20">Belongs to the shikimate kinase family.</text>
</comment>
<feature type="binding site" evidence="20">
    <location>
        <position position="18"/>
    </location>
    <ligand>
        <name>Mg(2+)</name>
        <dbReference type="ChEBI" id="CHEBI:18420"/>
    </ligand>
</feature>
<keyword evidence="15 21" id="KW-0520">NAD</keyword>
<dbReference type="InterPro" id="IPR050071">
    <property type="entry name" value="Dehydroquinate_synthase"/>
</dbReference>
<feature type="binding site" evidence="20">
    <location>
        <begin position="14"/>
        <end position="19"/>
    </location>
    <ligand>
        <name>ATP</name>
        <dbReference type="ChEBI" id="CHEBI:30616"/>
    </ligand>
</feature>
<evidence type="ECO:0000256" key="21">
    <source>
        <dbReference type="HAMAP-Rule" id="MF_00110"/>
    </source>
</evidence>
<dbReference type="CDD" id="cd00464">
    <property type="entry name" value="SK"/>
    <property type="match status" value="1"/>
</dbReference>
<dbReference type="EMBL" id="CADCWE010000099">
    <property type="protein sequence ID" value="CAA9538266.1"/>
    <property type="molecule type" value="Genomic_DNA"/>
</dbReference>
<dbReference type="PANTHER" id="PTHR43622:SF7">
    <property type="entry name" value="3-DEHYDROQUINATE SYNTHASE, CHLOROPLASTIC"/>
    <property type="match status" value="1"/>
</dbReference>
<evidence type="ECO:0000256" key="4">
    <source>
        <dbReference type="ARBA" id="ARBA00003485"/>
    </source>
</evidence>
<keyword evidence="9 20" id="KW-0808">Transferase</keyword>
<keyword evidence="20" id="KW-0460">Magnesium</keyword>
<dbReference type="Gene3D" id="3.40.50.300">
    <property type="entry name" value="P-loop containing nucleotide triphosphate hydrolases"/>
    <property type="match status" value="1"/>
</dbReference>
<dbReference type="AlphaFoldDB" id="A0A6J4U209"/>
<name>A0A6J4U209_9BACT</name>
<protein>
    <recommendedName>
        <fullName evidence="20 21">Multifunctional fusion protein</fullName>
    </recommendedName>
    <domain>
        <recommendedName>
            <fullName evidence="20">Shikimate kinase</fullName>
            <shortName evidence="20">SK</shortName>
            <ecNumber evidence="20">2.7.1.71</ecNumber>
        </recommendedName>
    </domain>
    <domain>
        <recommendedName>
            <fullName evidence="21">3-dehydroquinate synthase</fullName>
            <shortName evidence="21">DHQS</shortName>
            <ecNumber evidence="21">4.2.3.4</ecNumber>
        </recommendedName>
    </domain>
</protein>
<dbReference type="InterPro" id="IPR016037">
    <property type="entry name" value="DHQ_synth_AroB"/>
</dbReference>
<dbReference type="HAMAP" id="MF_00109">
    <property type="entry name" value="Shikimate_kinase"/>
    <property type="match status" value="1"/>
</dbReference>
<comment type="pathway">
    <text evidence="6 20">Metabolic intermediate biosynthesis; chorismate biosynthesis; chorismate from D-erythrose 4-phosphate and phosphoenolpyruvate: step 5/7.</text>
</comment>
<comment type="function">
    <text evidence="4 21">Catalyzes the conversion of 3-deoxy-D-arabino-heptulosonate 7-phosphate (DAHP) to dehydroquinate (DHQ).</text>
</comment>
<comment type="cofactor">
    <cofactor evidence="3">
        <name>Zn(2+)</name>
        <dbReference type="ChEBI" id="CHEBI:29105"/>
    </cofactor>
</comment>
<dbReference type="GO" id="GO:0009073">
    <property type="term" value="P:aromatic amino acid family biosynthetic process"/>
    <property type="evidence" value="ECO:0007669"/>
    <property type="project" value="UniProtKB-KW"/>
</dbReference>
<keyword evidence="12 20" id="KW-0418">Kinase</keyword>
<dbReference type="Pfam" id="PF24621">
    <property type="entry name" value="DHQS_C"/>
    <property type="match status" value="1"/>
</dbReference>
<dbReference type="HAMAP" id="MF_00110">
    <property type="entry name" value="DHQ_synthase"/>
    <property type="match status" value="1"/>
</dbReference>
<comment type="similarity">
    <text evidence="21">Belongs to the sugar phosphate cyclases superfamily. Dehydroquinate synthase family.</text>
</comment>
<feature type="domain" description="3-dehydroquinate synthase N-terminal" evidence="22">
    <location>
        <begin position="254"/>
        <end position="366"/>
    </location>
</feature>
<proteinExistence type="inferred from homology"/>
<dbReference type="CDD" id="cd08195">
    <property type="entry name" value="DHQS"/>
    <property type="match status" value="1"/>
</dbReference>
<dbReference type="PRINTS" id="PR01100">
    <property type="entry name" value="SHIKIMTKNASE"/>
</dbReference>
<dbReference type="GO" id="GO:0008652">
    <property type="term" value="P:amino acid biosynthetic process"/>
    <property type="evidence" value="ECO:0007669"/>
    <property type="project" value="UniProtKB-KW"/>
</dbReference>
<keyword evidence="11 21" id="KW-0547">Nucleotide-binding</keyword>
<evidence type="ECO:0000256" key="13">
    <source>
        <dbReference type="ARBA" id="ARBA00022833"/>
    </source>
</evidence>
<evidence type="ECO:0000256" key="5">
    <source>
        <dbReference type="ARBA" id="ARBA00004661"/>
    </source>
</evidence>
<evidence type="ECO:0000256" key="11">
    <source>
        <dbReference type="ARBA" id="ARBA00022741"/>
    </source>
</evidence>
<dbReference type="InterPro" id="IPR031322">
    <property type="entry name" value="Shikimate/glucono_kinase"/>
</dbReference>
<reference evidence="24" key="1">
    <citation type="submission" date="2020-02" db="EMBL/GenBank/DDBJ databases">
        <authorList>
            <person name="Meier V. D."/>
        </authorList>
    </citation>
    <scope>NUCLEOTIDE SEQUENCE</scope>
    <source>
        <strain evidence="24">AVDCRST_MAG73</strain>
    </source>
</reference>
<evidence type="ECO:0000256" key="6">
    <source>
        <dbReference type="ARBA" id="ARBA00004842"/>
    </source>
</evidence>
<comment type="cofactor">
    <cofactor evidence="21">
        <name>Co(2+)</name>
        <dbReference type="ChEBI" id="CHEBI:48828"/>
    </cofactor>
    <cofactor evidence="21">
        <name>Zn(2+)</name>
        <dbReference type="ChEBI" id="CHEBI:29105"/>
    </cofactor>
    <text evidence="21">Binds 1 divalent metal cation per subunit. Can use either Co(2+) or Zn(2+).</text>
</comment>
<dbReference type="InterPro" id="IPR030960">
    <property type="entry name" value="DHQS/DOIS_N"/>
</dbReference>
<evidence type="ECO:0000256" key="12">
    <source>
        <dbReference type="ARBA" id="ARBA00022777"/>
    </source>
</evidence>
<dbReference type="FunFam" id="3.40.50.1970:FF:000007">
    <property type="entry name" value="Pentafunctional AROM polypeptide"/>
    <property type="match status" value="1"/>
</dbReference>
<dbReference type="InterPro" id="IPR000623">
    <property type="entry name" value="Shikimate_kinase/TSH1"/>
</dbReference>
<keyword evidence="18" id="KW-0511">Multifunctional enzyme</keyword>
<dbReference type="PROSITE" id="PS01128">
    <property type="entry name" value="SHIKIMATE_KINASE"/>
    <property type="match status" value="1"/>
</dbReference>
<keyword evidence="7 21" id="KW-0963">Cytoplasm</keyword>
<comment type="function">
    <text evidence="20">Catalyzes the specific phosphorylation of the 3-hydroxyl group of shikimic acid using ATP as a cosubstrate.</text>
</comment>
<keyword evidence="16 21" id="KW-0057">Aromatic amino acid biosynthesis</keyword>
<feature type="binding site" evidence="21">
    <location>
        <begin position="316"/>
        <end position="317"/>
    </location>
    <ligand>
        <name>NAD(+)</name>
        <dbReference type="ChEBI" id="CHEBI:57540"/>
    </ligand>
</feature>
<evidence type="ECO:0000313" key="24">
    <source>
        <dbReference type="EMBL" id="CAA9538266.1"/>
    </source>
</evidence>
<feature type="binding site" evidence="21">
    <location>
        <position position="441"/>
    </location>
    <ligand>
        <name>Zn(2+)</name>
        <dbReference type="ChEBI" id="CHEBI:29105"/>
    </ligand>
</feature>
<feature type="binding site" evidence="20">
    <location>
        <position position="36"/>
    </location>
    <ligand>
        <name>substrate</name>
    </ligand>
</feature>
<evidence type="ECO:0000256" key="9">
    <source>
        <dbReference type="ARBA" id="ARBA00022679"/>
    </source>
</evidence>
<evidence type="ECO:0000256" key="7">
    <source>
        <dbReference type="ARBA" id="ARBA00022490"/>
    </source>
</evidence>
<evidence type="ECO:0000256" key="3">
    <source>
        <dbReference type="ARBA" id="ARBA00001947"/>
    </source>
</evidence>
<comment type="pathway">
    <text evidence="5 21">Metabolic intermediate biosynthesis; chorismate biosynthesis; chorismate from D-erythrose 4-phosphate and phosphoenolpyruvate: step 2/7.</text>
</comment>
<feature type="binding site" evidence="20">
    <location>
        <position position="82"/>
    </location>
    <ligand>
        <name>substrate</name>
    </ligand>
</feature>
<evidence type="ECO:0000256" key="10">
    <source>
        <dbReference type="ARBA" id="ARBA00022723"/>
    </source>
</evidence>
<dbReference type="SUPFAM" id="SSF52540">
    <property type="entry name" value="P-loop containing nucleoside triphosphate hydrolases"/>
    <property type="match status" value="1"/>
</dbReference>
<sequence>MPLVERVVLVGVSGSGKSTVGRAVATGLGWETVDTDATIETAQGRSVPELFATAGEAAFRGWERAALLAAIARSRVVIATGGGAVTDAAVWGPDGLGRAGTLVVALDVSPAVAIARLTEQHRREGASTARPLLAGADPIDRMAAMKAARQPAYDRAGITLPVDHAGPALVAAEIVELVTAANDGASPEIALEAPSGSSRIVVAPGSLGHVGTLARARWPRAQRAWIVTDDRVGPLHAPAAAAALVEAGFTPETVTVPAGEVSKSLGGVGAVYDRLLGDGIERGDLVVALGGGVVGDLAGFAAATCLRGVGLVQVPTSLLAMVDSSVGGKTGINHAAGKNLIGAFYQPPLVVADPALLATLPERELTSGWAEVIKHAVIQASTPAGERNDLMPFLERNAARLTNLGEPALSYAIRRNVALKAAVVAADEREGGIRAFLNFGHTLGHAIEAAGYLLLHGEAIALGMRAATRIGAAIGICGAETVERLDAVLDAYHLPRTTEANADAVLALMGSDKKREAGRQRWVLPVTGGGVCLRVDVEDGMVREALGAVLDRTVE</sequence>
<evidence type="ECO:0000259" key="23">
    <source>
        <dbReference type="Pfam" id="PF24621"/>
    </source>
</evidence>
<feature type="binding site" evidence="21">
    <location>
        <position position="338"/>
    </location>
    <ligand>
        <name>NAD(+)</name>
        <dbReference type="ChEBI" id="CHEBI:57540"/>
    </ligand>
</feature>
<evidence type="ECO:0000256" key="1">
    <source>
        <dbReference type="ARBA" id="ARBA00001393"/>
    </source>
</evidence>
<comment type="subunit">
    <text evidence="20">Monomer.</text>
</comment>
<comment type="subcellular location">
    <subcellularLocation>
        <location evidence="21">Cytoplasm</location>
    </subcellularLocation>
</comment>
<dbReference type="NCBIfam" id="TIGR01357">
    <property type="entry name" value="aroB"/>
    <property type="match status" value="1"/>
</dbReference>